<sequence>MAAGAVADQALGFTLHPEKLESFGTTQKVRESLHEFSDTVGVPQFTFKLLGIPYNTSRAAPVATEGIAPGLQARCKRIQMFGASRGLRCALLRKLVVSLFRFSKKLLATWKGAIERAAWGGSICRGRSAALAWLGVVGLDLLPEYVCAETAIVREHRRLHVQRHREEATYTGWQRGLRRQLRLAWARKLLLADPKTKEAGGFAGDFDLAHHVAVGAHVVKATRTDGGCLLARGADFQQRAAWAVSFGGATFSGLVQGPEQTAAEGERVAVYVLAAALLLHGRRLRLLVDNQAVASRLRGGRTACESGDPWWLWRTIAQATPCLETFWIPSHEKQPLWKAPYGWCSEAACRRLNSLADAAVSHELAPCRAAVAACEKDASVRRAWSAAAVASQTAATQEYRDKFVELVRSLPPRPSGRGRRASACKVAIRRRPAQPFPWIGVVERANARVPVQLFACIGVVERANARLVVFHTPSPLAIPAVSLSSFQLQPAMILAFQLALCGLVQAIDEECLLARPTRTGTLEVDLGGEEVTGLDYKVGQATPEYMKGWKGEWEKQGPLHRLSHFVGLAVRAASDPSRVKLIPTLLSQFWFWPSGDPKEALVATILQWTQHYVRPIKDLNDQVSSHLNAVKVWLERYVQDGTVWDLKEARAEAQKALQAIKNSQVKAGGIADYLLAAGSLMAMWREEYNLYGTREVLEKMEGAYKEITETLKDIVDAFWAWRLELIEYVWAGGLEWRDHLTGAKRKYRTSYTSAAQKVSSFVLEREIFVHELAPMLKSFTTLHRLIPGREKDPAEAGPFFPEKVYLGPYSGFIMGTNIYFVDDLENVKRFMYPEMSPNSSSSIWMAGGRTGAAVDLLEFSHKGHSFITKIGNENGGSKIQEGYLLPLYTCGVEIAYHEYSMNGIAFMNIKNHSLAIQGYDEEHGMDAKRMYTGPGLCGLYTLHQFDKYNSPRKTFASWTLGDGILLSFKWEPVSEASQETEPVTLSYHTPAPNVAPPAARSSWPRGEPPAPRELAPQTAKLAFTYRIAKPAAQTSWPHGRPPQEPGPPAWALRGHGLERLEQLAKRLGRQFVDPSDDPEVVAWYQNHVVKLIWIVQLDDGECIAATKPAAVRGVPNQAVGKAHGLEVAFVRIPSSSVALEAPEGWKGLKLKEIPGLVTALEAWKKVASAELSCSGTEPPRQQSKGRTRVEEELKGLGRLFRRPGAGDDEEDDDEEGADDSVGGDSVFLRPGPASSNKKPERPGKSKAKETSPPEVDVQQLLIQAIATGKSTNDLMPLLMLNLLQDRKKSKAKATRGSSSHELLGGSSSDESADEGDIKGRGMKAVVTLNKLHDQIRKHPRRVCEIFEKEARDELGIVAGQSWTLKDYMKKQPWGKFKGIYRCAIQDAAAYELLRAGKSDEAAAQLVQNMKSKIQSTLQGGDWQTAWLLTGLPDPMMKKDFAGTREEMAVVSGYMEAIHKLRKRVKDAQAAGHPDDEEETGAPARK</sequence>
<keyword evidence="3" id="KW-1185">Reference proteome</keyword>
<feature type="region of interest" description="Disordered" evidence="1">
    <location>
        <begin position="1464"/>
        <end position="1485"/>
    </location>
</feature>
<reference evidence="2 3" key="1">
    <citation type="submission" date="2016-02" db="EMBL/GenBank/DDBJ databases">
        <title>Genome analysis of coral dinoflagellate symbionts highlights evolutionary adaptations to a symbiotic lifestyle.</title>
        <authorList>
            <person name="Aranda M."/>
            <person name="Li Y."/>
            <person name="Liew Y.J."/>
            <person name="Baumgarten S."/>
            <person name="Simakov O."/>
            <person name="Wilson M."/>
            <person name="Piel J."/>
            <person name="Ashoor H."/>
            <person name="Bougouffa S."/>
            <person name="Bajic V.B."/>
            <person name="Ryu T."/>
            <person name="Ravasi T."/>
            <person name="Bayer T."/>
            <person name="Micklem G."/>
            <person name="Kim H."/>
            <person name="Bhak J."/>
            <person name="Lajeunesse T.C."/>
            <person name="Voolstra C.R."/>
        </authorList>
    </citation>
    <scope>NUCLEOTIDE SEQUENCE [LARGE SCALE GENOMIC DNA]</scope>
    <source>
        <strain evidence="2 3">CCMP2467</strain>
    </source>
</reference>
<feature type="compositionally biased region" description="Basic and acidic residues" evidence="1">
    <location>
        <begin position="1237"/>
        <end position="1251"/>
    </location>
</feature>
<evidence type="ECO:0000313" key="2">
    <source>
        <dbReference type="EMBL" id="OLP81790.1"/>
    </source>
</evidence>
<comment type="caution">
    <text evidence="2">The sequence shown here is derived from an EMBL/GenBank/DDBJ whole genome shotgun (WGS) entry which is preliminary data.</text>
</comment>
<evidence type="ECO:0000313" key="3">
    <source>
        <dbReference type="Proteomes" id="UP000186817"/>
    </source>
</evidence>
<dbReference type="Proteomes" id="UP000186817">
    <property type="component" value="Unassembled WGS sequence"/>
</dbReference>
<name>A0A1Q9CFT1_SYMMI</name>
<feature type="compositionally biased region" description="Acidic residues" evidence="1">
    <location>
        <begin position="1206"/>
        <end position="1218"/>
    </location>
</feature>
<feature type="region of interest" description="Disordered" evidence="1">
    <location>
        <begin position="1169"/>
        <end position="1255"/>
    </location>
</feature>
<dbReference type="EMBL" id="LSRX01001250">
    <property type="protein sequence ID" value="OLP81790.1"/>
    <property type="molecule type" value="Genomic_DNA"/>
</dbReference>
<feature type="compositionally biased region" description="Low complexity" evidence="1">
    <location>
        <begin position="1296"/>
        <end position="1309"/>
    </location>
</feature>
<accession>A0A1Q9CFT1</accession>
<feature type="compositionally biased region" description="Polar residues" evidence="1">
    <location>
        <begin position="1171"/>
        <end position="1184"/>
    </location>
</feature>
<organism evidence="2 3">
    <name type="scientific">Symbiodinium microadriaticum</name>
    <name type="common">Dinoflagellate</name>
    <name type="synonym">Zooxanthella microadriatica</name>
    <dbReference type="NCBI Taxonomy" id="2951"/>
    <lineage>
        <taxon>Eukaryota</taxon>
        <taxon>Sar</taxon>
        <taxon>Alveolata</taxon>
        <taxon>Dinophyceae</taxon>
        <taxon>Suessiales</taxon>
        <taxon>Symbiodiniaceae</taxon>
        <taxon>Symbiodinium</taxon>
    </lineage>
</organism>
<gene>
    <name evidence="2" type="ORF">AK812_SmicGene37627</name>
</gene>
<feature type="region of interest" description="Disordered" evidence="1">
    <location>
        <begin position="1291"/>
        <end position="1317"/>
    </location>
</feature>
<feature type="region of interest" description="Disordered" evidence="1">
    <location>
        <begin position="987"/>
        <end position="1013"/>
    </location>
</feature>
<evidence type="ECO:0000256" key="1">
    <source>
        <dbReference type="SAM" id="MobiDB-lite"/>
    </source>
</evidence>
<proteinExistence type="predicted"/>
<protein>
    <submittedName>
        <fullName evidence="2">Uncharacterized protein</fullName>
    </submittedName>
</protein>